<proteinExistence type="predicted"/>
<protein>
    <submittedName>
        <fullName evidence="2">Uncharacterized protein</fullName>
    </submittedName>
</protein>
<dbReference type="InParanoid" id="A0A061GBF5"/>
<reference evidence="2 3" key="1">
    <citation type="journal article" date="2013" name="Genome Biol.">
        <title>The genome sequence of the most widely cultivated cacao type and its use to identify candidate genes regulating pod color.</title>
        <authorList>
            <person name="Motamayor J.C."/>
            <person name="Mockaitis K."/>
            <person name="Schmutz J."/>
            <person name="Haiminen N."/>
            <person name="Iii D.L."/>
            <person name="Cornejo O."/>
            <person name="Findley S.D."/>
            <person name="Zheng P."/>
            <person name="Utro F."/>
            <person name="Royaert S."/>
            <person name="Saski C."/>
            <person name="Jenkins J."/>
            <person name="Podicheti R."/>
            <person name="Zhao M."/>
            <person name="Scheffler B.E."/>
            <person name="Stack J.C."/>
            <person name="Feltus F.A."/>
            <person name="Mustiga G.M."/>
            <person name="Amores F."/>
            <person name="Phillips W."/>
            <person name="Marelli J.P."/>
            <person name="May G.D."/>
            <person name="Shapiro H."/>
            <person name="Ma J."/>
            <person name="Bustamante C.D."/>
            <person name="Schnell R.J."/>
            <person name="Main D."/>
            <person name="Gilbert D."/>
            <person name="Parida L."/>
            <person name="Kuhn D.N."/>
        </authorList>
    </citation>
    <scope>NUCLEOTIDE SEQUENCE [LARGE SCALE GENOMIC DNA]</scope>
    <source>
        <strain evidence="3">cv. Matina 1-6</strain>
    </source>
</reference>
<accession>A0A061GBF5</accession>
<name>A0A061GBF5_THECC</name>
<keyword evidence="3" id="KW-1185">Reference proteome</keyword>
<dbReference type="HOGENOM" id="CLU_2762993_0_0_1"/>
<sequence>MKKRRKKEMRKKKKTRKVRPSGSKLRKVLQELKEINACLWVNLGIQGDFELDKLWVKDLMIDVLPVLENN</sequence>
<dbReference type="Gramene" id="EOY26487">
    <property type="protein sequence ID" value="EOY26487"/>
    <property type="gene ID" value="TCM_028252"/>
</dbReference>
<evidence type="ECO:0000313" key="3">
    <source>
        <dbReference type="Proteomes" id="UP000026915"/>
    </source>
</evidence>
<organism evidence="2 3">
    <name type="scientific">Theobroma cacao</name>
    <name type="common">Cacao</name>
    <name type="synonym">Cocoa</name>
    <dbReference type="NCBI Taxonomy" id="3641"/>
    <lineage>
        <taxon>Eukaryota</taxon>
        <taxon>Viridiplantae</taxon>
        <taxon>Streptophyta</taxon>
        <taxon>Embryophyta</taxon>
        <taxon>Tracheophyta</taxon>
        <taxon>Spermatophyta</taxon>
        <taxon>Magnoliopsida</taxon>
        <taxon>eudicotyledons</taxon>
        <taxon>Gunneridae</taxon>
        <taxon>Pentapetalae</taxon>
        <taxon>rosids</taxon>
        <taxon>malvids</taxon>
        <taxon>Malvales</taxon>
        <taxon>Malvaceae</taxon>
        <taxon>Byttnerioideae</taxon>
        <taxon>Theobroma</taxon>
    </lineage>
</organism>
<evidence type="ECO:0000256" key="1">
    <source>
        <dbReference type="SAM" id="MobiDB-lite"/>
    </source>
</evidence>
<dbReference type="Proteomes" id="UP000026915">
    <property type="component" value="Chromosome 6"/>
</dbReference>
<evidence type="ECO:0000313" key="2">
    <source>
        <dbReference type="EMBL" id="EOY26487.1"/>
    </source>
</evidence>
<dbReference type="AlphaFoldDB" id="A0A061GBF5"/>
<gene>
    <name evidence="2" type="ORF">TCM_028252</name>
</gene>
<feature type="region of interest" description="Disordered" evidence="1">
    <location>
        <begin position="1"/>
        <end position="21"/>
    </location>
</feature>
<dbReference type="EMBL" id="CM001884">
    <property type="protein sequence ID" value="EOY26487.1"/>
    <property type="molecule type" value="Genomic_DNA"/>
</dbReference>